<protein>
    <submittedName>
        <fullName evidence="2">Uncharacterized protein</fullName>
    </submittedName>
</protein>
<comment type="caution">
    <text evidence="2">The sequence shown here is derived from an EMBL/GenBank/DDBJ whole genome shotgun (WGS) entry which is preliminary data.</text>
</comment>
<proteinExistence type="predicted"/>
<evidence type="ECO:0000313" key="2">
    <source>
        <dbReference type="EMBL" id="KAK4126500.1"/>
    </source>
</evidence>
<organism evidence="2 3">
    <name type="scientific">Parathielavia appendiculata</name>
    <dbReference type="NCBI Taxonomy" id="2587402"/>
    <lineage>
        <taxon>Eukaryota</taxon>
        <taxon>Fungi</taxon>
        <taxon>Dikarya</taxon>
        <taxon>Ascomycota</taxon>
        <taxon>Pezizomycotina</taxon>
        <taxon>Sordariomycetes</taxon>
        <taxon>Sordariomycetidae</taxon>
        <taxon>Sordariales</taxon>
        <taxon>Chaetomiaceae</taxon>
        <taxon>Parathielavia</taxon>
    </lineage>
</organism>
<reference evidence="2" key="2">
    <citation type="submission" date="2023-05" db="EMBL/GenBank/DDBJ databases">
        <authorList>
            <consortium name="Lawrence Berkeley National Laboratory"/>
            <person name="Steindorff A."/>
            <person name="Hensen N."/>
            <person name="Bonometti L."/>
            <person name="Westerberg I."/>
            <person name="Brannstrom I.O."/>
            <person name="Guillou S."/>
            <person name="Cros-Aarteil S."/>
            <person name="Calhoun S."/>
            <person name="Haridas S."/>
            <person name="Kuo A."/>
            <person name="Mondo S."/>
            <person name="Pangilinan J."/>
            <person name="Riley R."/>
            <person name="Labutti K."/>
            <person name="Andreopoulos B."/>
            <person name="Lipzen A."/>
            <person name="Chen C."/>
            <person name="Yanf M."/>
            <person name="Daum C."/>
            <person name="Ng V."/>
            <person name="Clum A."/>
            <person name="Ohm R."/>
            <person name="Martin F."/>
            <person name="Silar P."/>
            <person name="Natvig D."/>
            <person name="Lalanne C."/>
            <person name="Gautier V."/>
            <person name="Ament-Velasquez S.L."/>
            <person name="Kruys A."/>
            <person name="Hutchinson M.I."/>
            <person name="Powell A.J."/>
            <person name="Barry K."/>
            <person name="Miller A.N."/>
            <person name="Grigoriev I.V."/>
            <person name="Debuchy R."/>
            <person name="Gladieux P."/>
            <person name="Thoren M.H."/>
            <person name="Johannesson H."/>
        </authorList>
    </citation>
    <scope>NUCLEOTIDE SEQUENCE</scope>
    <source>
        <strain evidence="2">CBS 731.68</strain>
    </source>
</reference>
<dbReference type="RefSeq" id="XP_062650271.1">
    <property type="nucleotide sequence ID" value="XM_062795547.1"/>
</dbReference>
<feature type="region of interest" description="Disordered" evidence="1">
    <location>
        <begin position="99"/>
        <end position="173"/>
    </location>
</feature>
<evidence type="ECO:0000256" key="1">
    <source>
        <dbReference type="SAM" id="MobiDB-lite"/>
    </source>
</evidence>
<keyword evidence="3" id="KW-1185">Reference proteome</keyword>
<dbReference type="GeneID" id="87832315"/>
<gene>
    <name evidence="2" type="ORF">N657DRAFT_670509</name>
</gene>
<name>A0AAN6Z5J3_9PEZI</name>
<dbReference type="Proteomes" id="UP001302602">
    <property type="component" value="Unassembled WGS sequence"/>
</dbReference>
<sequence>MPITGSKDWHDYSHWSGSSRGARRLLEDLEVLDQMLCTDATPNYYTLKRSTVMRKVPSRGPWHEQLVNAQKPTFSMEPFRCVLGYLVLDSLAPYKVPGLVPQHGETTDSGSERPSKDSANGLRNGRVQESLKSLACPDGRAPENPLQSRSQSPIHKSPGISRSADNPSEATWT</sequence>
<dbReference type="AlphaFoldDB" id="A0AAN6Z5J3"/>
<reference evidence="2" key="1">
    <citation type="journal article" date="2023" name="Mol. Phylogenet. Evol.">
        <title>Genome-scale phylogeny and comparative genomics of the fungal order Sordariales.</title>
        <authorList>
            <person name="Hensen N."/>
            <person name="Bonometti L."/>
            <person name="Westerberg I."/>
            <person name="Brannstrom I.O."/>
            <person name="Guillou S."/>
            <person name="Cros-Aarteil S."/>
            <person name="Calhoun S."/>
            <person name="Haridas S."/>
            <person name="Kuo A."/>
            <person name="Mondo S."/>
            <person name="Pangilinan J."/>
            <person name="Riley R."/>
            <person name="LaButti K."/>
            <person name="Andreopoulos B."/>
            <person name="Lipzen A."/>
            <person name="Chen C."/>
            <person name="Yan M."/>
            <person name="Daum C."/>
            <person name="Ng V."/>
            <person name="Clum A."/>
            <person name="Steindorff A."/>
            <person name="Ohm R.A."/>
            <person name="Martin F."/>
            <person name="Silar P."/>
            <person name="Natvig D.O."/>
            <person name="Lalanne C."/>
            <person name="Gautier V."/>
            <person name="Ament-Velasquez S.L."/>
            <person name="Kruys A."/>
            <person name="Hutchinson M.I."/>
            <person name="Powell A.J."/>
            <person name="Barry K."/>
            <person name="Miller A.N."/>
            <person name="Grigoriev I.V."/>
            <person name="Debuchy R."/>
            <person name="Gladieux P."/>
            <person name="Hiltunen Thoren M."/>
            <person name="Johannesson H."/>
        </authorList>
    </citation>
    <scope>NUCLEOTIDE SEQUENCE</scope>
    <source>
        <strain evidence="2">CBS 731.68</strain>
    </source>
</reference>
<dbReference type="EMBL" id="MU853225">
    <property type="protein sequence ID" value="KAK4126500.1"/>
    <property type="molecule type" value="Genomic_DNA"/>
</dbReference>
<feature type="compositionally biased region" description="Polar residues" evidence="1">
    <location>
        <begin position="163"/>
        <end position="173"/>
    </location>
</feature>
<feature type="compositionally biased region" description="Polar residues" evidence="1">
    <location>
        <begin position="145"/>
        <end position="154"/>
    </location>
</feature>
<accession>A0AAN6Z5J3</accession>
<evidence type="ECO:0000313" key="3">
    <source>
        <dbReference type="Proteomes" id="UP001302602"/>
    </source>
</evidence>